<dbReference type="GO" id="GO:0008320">
    <property type="term" value="F:protein transmembrane transporter activity"/>
    <property type="evidence" value="ECO:0007669"/>
    <property type="project" value="TreeGrafter"/>
</dbReference>
<proteinExistence type="predicted"/>
<dbReference type="GO" id="GO:0045039">
    <property type="term" value="P:protein insertion into mitochondrial inner membrane"/>
    <property type="evidence" value="ECO:0007669"/>
    <property type="project" value="InterPro"/>
</dbReference>
<name>A0A8S2B3A8_ARAAE</name>
<dbReference type="InterPro" id="IPR039175">
    <property type="entry name" value="TIM22"/>
</dbReference>
<evidence type="ECO:0000313" key="7">
    <source>
        <dbReference type="Proteomes" id="UP000682877"/>
    </source>
</evidence>
<evidence type="ECO:0000256" key="4">
    <source>
        <dbReference type="ARBA" id="ARBA00023136"/>
    </source>
</evidence>
<keyword evidence="4" id="KW-0472">Membrane</keyword>
<dbReference type="GO" id="GO:0042721">
    <property type="term" value="C:TIM22 mitochondrial import inner membrane insertion complex"/>
    <property type="evidence" value="ECO:0007669"/>
    <property type="project" value="InterPro"/>
</dbReference>
<protein>
    <submittedName>
        <fullName evidence="6">Uncharacterized protein</fullName>
    </submittedName>
</protein>
<evidence type="ECO:0000256" key="2">
    <source>
        <dbReference type="ARBA" id="ARBA00022692"/>
    </source>
</evidence>
<comment type="subcellular location">
    <subcellularLocation>
        <location evidence="1">Membrane</location>
        <topology evidence="1">Multi-pass membrane protein</topology>
    </subcellularLocation>
</comment>
<evidence type="ECO:0000313" key="6">
    <source>
        <dbReference type="EMBL" id="CAE6242231.1"/>
    </source>
</evidence>
<reference evidence="6" key="1">
    <citation type="submission" date="2021-01" db="EMBL/GenBank/DDBJ databases">
        <authorList>
            <person name="Bezrukov I."/>
        </authorList>
    </citation>
    <scope>NUCLEOTIDE SEQUENCE</scope>
</reference>
<dbReference type="PANTHER" id="PTHR14110">
    <property type="entry name" value="MITOCHONDRIAL IMPORT INNER MEMBRANE TRANSLOCASE SUBUNIT TIM22"/>
    <property type="match status" value="1"/>
</dbReference>
<evidence type="ECO:0000256" key="5">
    <source>
        <dbReference type="SAM" id="MobiDB-lite"/>
    </source>
</evidence>
<dbReference type="GO" id="GO:0045036">
    <property type="term" value="P:protein targeting to chloroplast"/>
    <property type="evidence" value="ECO:0007669"/>
    <property type="project" value="TreeGrafter"/>
</dbReference>
<dbReference type="GO" id="GO:0009941">
    <property type="term" value="C:chloroplast envelope"/>
    <property type="evidence" value="ECO:0007669"/>
    <property type="project" value="TreeGrafter"/>
</dbReference>
<organism evidence="6 7">
    <name type="scientific">Arabidopsis arenosa</name>
    <name type="common">Sand rock-cress</name>
    <name type="synonym">Cardaminopsis arenosa</name>
    <dbReference type="NCBI Taxonomy" id="38785"/>
    <lineage>
        <taxon>Eukaryota</taxon>
        <taxon>Viridiplantae</taxon>
        <taxon>Streptophyta</taxon>
        <taxon>Embryophyta</taxon>
        <taxon>Tracheophyta</taxon>
        <taxon>Spermatophyta</taxon>
        <taxon>Magnoliopsida</taxon>
        <taxon>eudicotyledons</taxon>
        <taxon>Gunneridae</taxon>
        <taxon>Pentapetalae</taxon>
        <taxon>rosids</taxon>
        <taxon>malvids</taxon>
        <taxon>Brassicales</taxon>
        <taxon>Brassicaceae</taxon>
        <taxon>Camelineae</taxon>
        <taxon>Arabidopsis</taxon>
    </lineage>
</organism>
<accession>A0A8S2B3A8</accession>
<feature type="compositionally biased region" description="Basic and acidic residues" evidence="5">
    <location>
        <begin position="18"/>
        <end position="32"/>
    </location>
</feature>
<evidence type="ECO:0000256" key="3">
    <source>
        <dbReference type="ARBA" id="ARBA00022989"/>
    </source>
</evidence>
<dbReference type="EMBL" id="LR999458">
    <property type="protein sequence ID" value="CAE6242231.1"/>
    <property type="molecule type" value="Genomic_DNA"/>
</dbReference>
<gene>
    <name evidence="6" type="ORF">AARE701A_LOCUS21581</name>
</gene>
<dbReference type="AlphaFoldDB" id="A0A8S2B3A8"/>
<sequence length="351" mass="38581">MAAENSSNAIDVDTSLDSDSKPNRDANDVTNHDSSKALVIPSPAVCLVRFAGDAASGAFMGSIFGYGSGLFKKKGFKGSFVDAGQSAKTFAVLSGVHSLVVCLLKQIRGKDDAINVGVAGCCTGLALSFPGAPQAMLQSCLTFGAFSFILEGLNKRQTALAHSVSLRHQTRSIQHDLPLLSLALPTCVLRLDTQTSGWDKSMHKLFKGIHDVTYTIDATRGLAYLSGKISPEIILRIRKAKKHAQLIHMDYGHVTPPPHANSLNLPPPWPQLSPMYQSPSAPPYMNYQQFPYTEQQPQYMNYQQFPYTEQQPPVTYPYYYYPYYVPEMLYSPPPQIPTRDGVTGEPQCRIL</sequence>
<dbReference type="PANTHER" id="PTHR14110:SF1">
    <property type="entry name" value="CHLOROPLASTIC IMPORT INNER MEMBRANE TRANSLOCASE SUBUNIT TIM22-2-RELATED"/>
    <property type="match status" value="1"/>
</dbReference>
<keyword evidence="2" id="KW-0812">Transmembrane</keyword>
<feature type="region of interest" description="Disordered" evidence="5">
    <location>
        <begin position="1"/>
        <end position="32"/>
    </location>
</feature>
<dbReference type="Proteomes" id="UP000682877">
    <property type="component" value="Chromosome 8"/>
</dbReference>
<keyword evidence="7" id="KW-1185">Reference proteome</keyword>
<evidence type="ECO:0000256" key="1">
    <source>
        <dbReference type="ARBA" id="ARBA00004141"/>
    </source>
</evidence>
<dbReference type="Pfam" id="PF02466">
    <property type="entry name" value="Tim17"/>
    <property type="match status" value="1"/>
</dbReference>
<keyword evidence="3" id="KW-1133">Transmembrane helix</keyword>